<dbReference type="Proteomes" id="UP000593571">
    <property type="component" value="Unassembled WGS sequence"/>
</dbReference>
<feature type="transmembrane region" description="Helical" evidence="1">
    <location>
        <begin position="34"/>
        <end position="51"/>
    </location>
</feature>
<reference evidence="2 3" key="1">
    <citation type="journal article" date="2020" name="Nature">
        <title>Six reference-quality genomes reveal evolution of bat adaptations.</title>
        <authorList>
            <person name="Jebb D."/>
            <person name="Huang Z."/>
            <person name="Pippel M."/>
            <person name="Hughes G.M."/>
            <person name="Lavrichenko K."/>
            <person name="Devanna P."/>
            <person name="Winkler S."/>
            <person name="Jermiin L.S."/>
            <person name="Skirmuntt E.C."/>
            <person name="Katzourakis A."/>
            <person name="Burkitt-Gray L."/>
            <person name="Ray D.A."/>
            <person name="Sullivan K.A.M."/>
            <person name="Roscito J.G."/>
            <person name="Kirilenko B.M."/>
            <person name="Davalos L.M."/>
            <person name="Corthals A.P."/>
            <person name="Power M.L."/>
            <person name="Jones G."/>
            <person name="Ransome R.D."/>
            <person name="Dechmann D.K.N."/>
            <person name="Locatelli A.G."/>
            <person name="Puechmaille S.J."/>
            <person name="Fedrigo O."/>
            <person name="Jarvis E.D."/>
            <person name="Hiller M."/>
            <person name="Vernes S.C."/>
            <person name="Myers E.W."/>
            <person name="Teeling E.C."/>
        </authorList>
    </citation>
    <scope>NUCLEOTIDE SEQUENCE [LARGE SCALE GENOMIC DNA]</scope>
    <source>
        <strain evidence="2">MRouAeg1</strain>
        <tissue evidence="2">Muscle</tissue>
    </source>
</reference>
<feature type="transmembrane region" description="Helical" evidence="1">
    <location>
        <begin position="125"/>
        <end position="151"/>
    </location>
</feature>
<accession>A0A7J8IMY7</accession>
<proteinExistence type="predicted"/>
<evidence type="ECO:0000313" key="3">
    <source>
        <dbReference type="Proteomes" id="UP000593571"/>
    </source>
</evidence>
<evidence type="ECO:0008006" key="4">
    <source>
        <dbReference type="Google" id="ProtNLM"/>
    </source>
</evidence>
<name>A0A7J8IMY7_ROUAE</name>
<keyword evidence="1" id="KW-0472">Membrane</keyword>
<feature type="transmembrane region" description="Helical" evidence="1">
    <location>
        <begin position="99"/>
        <end position="119"/>
    </location>
</feature>
<dbReference type="AlphaFoldDB" id="A0A7J8IMY7"/>
<gene>
    <name evidence="2" type="ORF">HJG63_010685</name>
</gene>
<keyword evidence="1" id="KW-1133">Transmembrane helix</keyword>
<protein>
    <recommendedName>
        <fullName evidence="4">Transmembrane protein</fullName>
    </recommendedName>
</protein>
<keyword evidence="1" id="KW-0812">Transmembrane</keyword>
<evidence type="ECO:0000313" key="2">
    <source>
        <dbReference type="EMBL" id="KAF6485509.1"/>
    </source>
</evidence>
<organism evidence="2 3">
    <name type="scientific">Rousettus aegyptiacus</name>
    <name type="common">Egyptian fruit bat</name>
    <name type="synonym">Pteropus aegyptiacus</name>
    <dbReference type="NCBI Taxonomy" id="9407"/>
    <lineage>
        <taxon>Eukaryota</taxon>
        <taxon>Metazoa</taxon>
        <taxon>Chordata</taxon>
        <taxon>Craniata</taxon>
        <taxon>Vertebrata</taxon>
        <taxon>Euteleostomi</taxon>
        <taxon>Mammalia</taxon>
        <taxon>Eutheria</taxon>
        <taxon>Laurasiatheria</taxon>
        <taxon>Chiroptera</taxon>
        <taxon>Yinpterochiroptera</taxon>
        <taxon>Pteropodoidea</taxon>
        <taxon>Pteropodidae</taxon>
        <taxon>Rousettinae</taxon>
        <taxon>Rousettus</taxon>
    </lineage>
</organism>
<comment type="caution">
    <text evidence="2">The sequence shown here is derived from an EMBL/GenBank/DDBJ whole genome shotgun (WGS) entry which is preliminary data.</text>
</comment>
<sequence length="153" mass="17122">METTGDGGVERAVCKGRWRCLLQQLTPFQFQRDVCIPSPVVALPLLLLSVGAQNLPFLRPFRPRGGNQSNIVSIIVFTSPLEIVPLLKSQLAWFCMSHLFLAGSDATVLCFSLSFYSFLFSSVPFLFSSFLPCLPFFLSLSLLSDFHFLFFSL</sequence>
<evidence type="ECO:0000256" key="1">
    <source>
        <dbReference type="SAM" id="Phobius"/>
    </source>
</evidence>
<feature type="transmembrane region" description="Helical" evidence="1">
    <location>
        <begin position="71"/>
        <end position="87"/>
    </location>
</feature>
<keyword evidence="3" id="KW-1185">Reference proteome</keyword>
<dbReference type="EMBL" id="JACASE010000003">
    <property type="protein sequence ID" value="KAF6485509.1"/>
    <property type="molecule type" value="Genomic_DNA"/>
</dbReference>